<accession>A0A151MC63</accession>
<name>A0A151MC63_ALLMI</name>
<proteinExistence type="predicted"/>
<sequence>MDINGSSSRPENHSKCGIFPPEKFVKPLTIDLSHDFQFPVCDIISGCCGDYYEDRNRGILLIFVRGGTAFSMYLTCQTQGQRFRDSHVERS</sequence>
<dbReference type="EMBL" id="AKHW03006283">
    <property type="protein sequence ID" value="KYO22105.1"/>
    <property type="molecule type" value="Genomic_DNA"/>
</dbReference>
<keyword evidence="2" id="KW-1185">Reference proteome</keyword>
<reference evidence="1 2" key="1">
    <citation type="journal article" date="2012" name="Genome Biol.">
        <title>Sequencing three crocodilian genomes to illuminate the evolution of archosaurs and amniotes.</title>
        <authorList>
            <person name="St John J.A."/>
            <person name="Braun E.L."/>
            <person name="Isberg S.R."/>
            <person name="Miles L.G."/>
            <person name="Chong A.Y."/>
            <person name="Gongora J."/>
            <person name="Dalzell P."/>
            <person name="Moran C."/>
            <person name="Bed'hom B."/>
            <person name="Abzhanov A."/>
            <person name="Burgess S.C."/>
            <person name="Cooksey A.M."/>
            <person name="Castoe T.A."/>
            <person name="Crawford N.G."/>
            <person name="Densmore L.D."/>
            <person name="Drew J.C."/>
            <person name="Edwards S.V."/>
            <person name="Faircloth B.C."/>
            <person name="Fujita M.K."/>
            <person name="Greenwold M.J."/>
            <person name="Hoffmann F.G."/>
            <person name="Howard J.M."/>
            <person name="Iguchi T."/>
            <person name="Janes D.E."/>
            <person name="Khan S.Y."/>
            <person name="Kohno S."/>
            <person name="de Koning A.J."/>
            <person name="Lance S.L."/>
            <person name="McCarthy F.M."/>
            <person name="McCormack J.E."/>
            <person name="Merchant M.E."/>
            <person name="Peterson D.G."/>
            <person name="Pollock D.D."/>
            <person name="Pourmand N."/>
            <person name="Raney B.J."/>
            <person name="Roessler K.A."/>
            <person name="Sanford J.R."/>
            <person name="Sawyer R.H."/>
            <person name="Schmidt C.J."/>
            <person name="Triplett E.W."/>
            <person name="Tuberville T.D."/>
            <person name="Venegas-Anaya M."/>
            <person name="Howard J.T."/>
            <person name="Jarvis E.D."/>
            <person name="Guillette L.J.Jr."/>
            <person name="Glenn T.C."/>
            <person name="Green R.E."/>
            <person name="Ray D.A."/>
        </authorList>
    </citation>
    <scope>NUCLEOTIDE SEQUENCE [LARGE SCALE GENOMIC DNA]</scope>
    <source>
        <strain evidence="1">KSC_2009_1</strain>
    </source>
</reference>
<evidence type="ECO:0000313" key="2">
    <source>
        <dbReference type="Proteomes" id="UP000050525"/>
    </source>
</evidence>
<gene>
    <name evidence="1" type="ORF">Y1Q_0000712</name>
</gene>
<evidence type="ECO:0000313" key="1">
    <source>
        <dbReference type="EMBL" id="KYO22105.1"/>
    </source>
</evidence>
<organism evidence="1 2">
    <name type="scientific">Alligator mississippiensis</name>
    <name type="common">American alligator</name>
    <dbReference type="NCBI Taxonomy" id="8496"/>
    <lineage>
        <taxon>Eukaryota</taxon>
        <taxon>Metazoa</taxon>
        <taxon>Chordata</taxon>
        <taxon>Craniata</taxon>
        <taxon>Vertebrata</taxon>
        <taxon>Euteleostomi</taxon>
        <taxon>Archelosauria</taxon>
        <taxon>Archosauria</taxon>
        <taxon>Crocodylia</taxon>
        <taxon>Alligatoridae</taxon>
        <taxon>Alligatorinae</taxon>
        <taxon>Alligator</taxon>
    </lineage>
</organism>
<dbReference type="Proteomes" id="UP000050525">
    <property type="component" value="Unassembled WGS sequence"/>
</dbReference>
<protein>
    <submittedName>
        <fullName evidence="1">Uncharacterized protein</fullName>
    </submittedName>
</protein>
<comment type="caution">
    <text evidence="1">The sequence shown here is derived from an EMBL/GenBank/DDBJ whole genome shotgun (WGS) entry which is preliminary data.</text>
</comment>
<dbReference type="AlphaFoldDB" id="A0A151MC63"/>